<dbReference type="Proteomes" id="UP000518288">
    <property type="component" value="Unassembled WGS sequence"/>
</dbReference>
<dbReference type="Gene3D" id="3.40.50.620">
    <property type="entry name" value="HUPs"/>
    <property type="match status" value="1"/>
</dbReference>
<protein>
    <submittedName>
        <fullName evidence="3">Nucleotide-binding universal stress UspA family protein</fullName>
    </submittedName>
</protein>
<dbReference type="RefSeq" id="WP_179633010.1">
    <property type="nucleotide sequence ID" value="NZ_CAXYYM010000028.1"/>
</dbReference>
<evidence type="ECO:0000313" key="3">
    <source>
        <dbReference type="EMBL" id="NYG32082.1"/>
    </source>
</evidence>
<dbReference type="InterPro" id="IPR006016">
    <property type="entry name" value="UspA"/>
</dbReference>
<evidence type="ECO:0000259" key="2">
    <source>
        <dbReference type="Pfam" id="PF00582"/>
    </source>
</evidence>
<organism evidence="3 4">
    <name type="scientific">Sphaerotilus montanus</name>
    <dbReference type="NCBI Taxonomy" id="522889"/>
    <lineage>
        <taxon>Bacteria</taxon>
        <taxon>Pseudomonadati</taxon>
        <taxon>Pseudomonadota</taxon>
        <taxon>Betaproteobacteria</taxon>
        <taxon>Burkholderiales</taxon>
        <taxon>Sphaerotilaceae</taxon>
        <taxon>Sphaerotilus</taxon>
    </lineage>
</organism>
<feature type="domain" description="UspA" evidence="2">
    <location>
        <begin position="1"/>
        <end position="147"/>
    </location>
</feature>
<dbReference type="Pfam" id="PF00582">
    <property type="entry name" value="Usp"/>
    <property type="match status" value="1"/>
</dbReference>
<evidence type="ECO:0000256" key="1">
    <source>
        <dbReference type="ARBA" id="ARBA00008791"/>
    </source>
</evidence>
<dbReference type="InterPro" id="IPR014729">
    <property type="entry name" value="Rossmann-like_a/b/a_fold"/>
</dbReference>
<dbReference type="InterPro" id="IPR006015">
    <property type="entry name" value="Universal_stress_UspA"/>
</dbReference>
<comment type="caution">
    <text evidence="3">The sequence shown here is derived from an EMBL/GenBank/DDBJ whole genome shotgun (WGS) entry which is preliminary data.</text>
</comment>
<accession>A0A7Y9U5X2</accession>
<comment type="similarity">
    <text evidence="1">Belongs to the universal stress protein A family.</text>
</comment>
<sequence>MFKHLFVPVDGSELSLRAMESSIALASSLGATITGFVVESDIPLSAVSASPTTFVKQIEAHEARTDAHAHKVLQAFADRAKAAGVTFESEYRRSDQTDAVIAEVADIVKADLIVMVTHGRGVFGELLFGSHTKNVMSRTKVPLLVLH</sequence>
<proteinExistence type="inferred from homology"/>
<reference evidence="3 4" key="1">
    <citation type="submission" date="2020-07" db="EMBL/GenBank/DDBJ databases">
        <title>Genomic Encyclopedia of Archaeal and Bacterial Type Strains, Phase II (KMG-II): from individual species to whole genera.</title>
        <authorList>
            <person name="Goeker M."/>
        </authorList>
    </citation>
    <scope>NUCLEOTIDE SEQUENCE [LARGE SCALE GENOMIC DNA]</scope>
    <source>
        <strain evidence="3 4">DSM 21226</strain>
    </source>
</reference>
<dbReference type="PANTHER" id="PTHR46268">
    <property type="entry name" value="STRESS RESPONSE PROTEIN NHAX"/>
    <property type="match status" value="1"/>
</dbReference>
<keyword evidence="4" id="KW-1185">Reference proteome</keyword>
<dbReference type="PRINTS" id="PR01438">
    <property type="entry name" value="UNVRSLSTRESS"/>
</dbReference>
<name>A0A7Y9U5X2_9BURK</name>
<evidence type="ECO:0000313" key="4">
    <source>
        <dbReference type="Proteomes" id="UP000518288"/>
    </source>
</evidence>
<dbReference type="SUPFAM" id="SSF52402">
    <property type="entry name" value="Adenine nucleotide alpha hydrolases-like"/>
    <property type="match status" value="1"/>
</dbReference>
<dbReference type="PANTHER" id="PTHR46268:SF15">
    <property type="entry name" value="UNIVERSAL STRESS PROTEIN HP_0031"/>
    <property type="match status" value="1"/>
</dbReference>
<gene>
    <name evidence="3" type="ORF">BDD16_001068</name>
</gene>
<dbReference type="AlphaFoldDB" id="A0A7Y9U5X2"/>
<dbReference type="EMBL" id="JACCFH010000001">
    <property type="protein sequence ID" value="NYG32082.1"/>
    <property type="molecule type" value="Genomic_DNA"/>
</dbReference>
<dbReference type="CDD" id="cd00293">
    <property type="entry name" value="USP-like"/>
    <property type="match status" value="1"/>
</dbReference>